<dbReference type="VEuPathDB" id="ToxoDB:LOC113146551"/>
<feature type="region of interest" description="Disordered" evidence="11">
    <location>
        <begin position="1491"/>
        <end position="1523"/>
    </location>
</feature>
<keyword evidence="16" id="KW-1185">Reference proteome</keyword>
<dbReference type="GO" id="GO:0016787">
    <property type="term" value="F:hydrolase activity"/>
    <property type="evidence" value="ECO:0007669"/>
    <property type="project" value="UniProtKB-KW"/>
</dbReference>
<feature type="compositionally biased region" description="Acidic residues" evidence="11">
    <location>
        <begin position="247"/>
        <end position="256"/>
    </location>
</feature>
<feature type="region of interest" description="Disordered" evidence="11">
    <location>
        <begin position="1012"/>
        <end position="1034"/>
    </location>
</feature>
<comment type="caution">
    <text evidence="15">The sequence shown here is derived from an EMBL/GenBank/DDBJ whole genome shotgun (WGS) entry which is preliminary data.</text>
</comment>
<accession>A0A1D3CTV2</accession>
<dbReference type="PROSITE" id="PS50014">
    <property type="entry name" value="BROMODOMAIN_2"/>
    <property type="match status" value="1"/>
</dbReference>
<proteinExistence type="predicted"/>
<dbReference type="InterPro" id="IPR001487">
    <property type="entry name" value="Bromodomain"/>
</dbReference>
<evidence type="ECO:0000256" key="11">
    <source>
        <dbReference type="SAM" id="MobiDB-lite"/>
    </source>
</evidence>
<evidence type="ECO:0000313" key="16">
    <source>
        <dbReference type="Proteomes" id="UP000095192"/>
    </source>
</evidence>
<evidence type="ECO:0000256" key="3">
    <source>
        <dbReference type="ARBA" id="ARBA00022801"/>
    </source>
</evidence>
<feature type="domain" description="Helicase ATP-binding" evidence="13">
    <location>
        <begin position="309"/>
        <end position="486"/>
    </location>
</feature>
<feature type="compositionally biased region" description="Low complexity" evidence="11">
    <location>
        <begin position="1763"/>
        <end position="1778"/>
    </location>
</feature>
<dbReference type="CDD" id="cd04369">
    <property type="entry name" value="Bromodomain"/>
    <property type="match status" value="1"/>
</dbReference>
<evidence type="ECO:0000256" key="9">
    <source>
        <dbReference type="ARBA" id="ARBA00023242"/>
    </source>
</evidence>
<feature type="compositionally biased region" description="Basic and acidic residues" evidence="11">
    <location>
        <begin position="26"/>
        <end position="36"/>
    </location>
</feature>
<comment type="subcellular location">
    <subcellularLocation>
        <location evidence="1">Nucleus</location>
    </subcellularLocation>
</comment>
<feature type="region of interest" description="Disordered" evidence="11">
    <location>
        <begin position="1752"/>
        <end position="1798"/>
    </location>
</feature>
<dbReference type="VEuPathDB" id="ToxoDB:LOC34622882"/>
<keyword evidence="8" id="KW-0238">DNA-binding</keyword>
<dbReference type="VEuPathDB" id="ToxoDB:LOC34619104"/>
<dbReference type="InterPro" id="IPR001650">
    <property type="entry name" value="Helicase_C-like"/>
</dbReference>
<feature type="compositionally biased region" description="Low complexity" evidence="11">
    <location>
        <begin position="1159"/>
        <end position="1168"/>
    </location>
</feature>
<dbReference type="EMBL" id="JROU02001984">
    <property type="protein sequence ID" value="OEH74637.1"/>
    <property type="molecule type" value="Genomic_DNA"/>
</dbReference>
<feature type="domain" description="Bromo" evidence="12">
    <location>
        <begin position="1301"/>
        <end position="1371"/>
    </location>
</feature>
<evidence type="ECO:0000259" key="13">
    <source>
        <dbReference type="PROSITE" id="PS51192"/>
    </source>
</evidence>
<evidence type="ECO:0000256" key="1">
    <source>
        <dbReference type="ARBA" id="ARBA00004123"/>
    </source>
</evidence>
<feature type="domain" description="Helicase C-terminal" evidence="14">
    <location>
        <begin position="621"/>
        <end position="790"/>
    </location>
</feature>
<feature type="compositionally biased region" description="Basic and acidic residues" evidence="11">
    <location>
        <begin position="1084"/>
        <end position="1093"/>
    </location>
</feature>
<feature type="compositionally biased region" description="Basic residues" evidence="11">
    <location>
        <begin position="1666"/>
        <end position="1681"/>
    </location>
</feature>
<dbReference type="SMART" id="SM00297">
    <property type="entry name" value="BROMO"/>
    <property type="match status" value="1"/>
</dbReference>
<feature type="region of interest" description="Disordered" evidence="11">
    <location>
        <begin position="240"/>
        <end position="259"/>
    </location>
</feature>
<evidence type="ECO:0000259" key="12">
    <source>
        <dbReference type="PROSITE" id="PS50014"/>
    </source>
</evidence>
<dbReference type="Gene3D" id="3.40.50.10810">
    <property type="entry name" value="Tandem AAA-ATPase domain"/>
    <property type="match status" value="1"/>
</dbReference>
<dbReference type="Pfam" id="PF00176">
    <property type="entry name" value="SNF2-rel_dom"/>
    <property type="match status" value="1"/>
</dbReference>
<dbReference type="Gene3D" id="3.40.50.300">
    <property type="entry name" value="P-loop containing nucleotide triphosphate hydrolases"/>
    <property type="match status" value="1"/>
</dbReference>
<feature type="region of interest" description="Disordered" evidence="11">
    <location>
        <begin position="20"/>
        <end position="104"/>
    </location>
</feature>
<dbReference type="InterPro" id="IPR027417">
    <property type="entry name" value="P-loop_NTPase"/>
</dbReference>
<keyword evidence="7 10" id="KW-0103">Bromodomain</keyword>
<dbReference type="GO" id="GO:0005634">
    <property type="term" value="C:nucleus"/>
    <property type="evidence" value="ECO:0007669"/>
    <property type="project" value="UniProtKB-SubCell"/>
</dbReference>
<feature type="compositionally biased region" description="Low complexity" evidence="11">
    <location>
        <begin position="38"/>
        <end position="51"/>
    </location>
</feature>
<dbReference type="SMART" id="SM00490">
    <property type="entry name" value="HELICc"/>
    <property type="match status" value="1"/>
</dbReference>
<dbReference type="InterPro" id="IPR036427">
    <property type="entry name" value="Bromodomain-like_sf"/>
</dbReference>
<organism evidence="15 16">
    <name type="scientific">Cyclospora cayetanensis</name>
    <dbReference type="NCBI Taxonomy" id="88456"/>
    <lineage>
        <taxon>Eukaryota</taxon>
        <taxon>Sar</taxon>
        <taxon>Alveolata</taxon>
        <taxon>Apicomplexa</taxon>
        <taxon>Conoidasida</taxon>
        <taxon>Coccidia</taxon>
        <taxon>Eucoccidiorida</taxon>
        <taxon>Eimeriorina</taxon>
        <taxon>Eimeriidae</taxon>
        <taxon>Cyclospora</taxon>
    </lineage>
</organism>
<feature type="region of interest" description="Disordered" evidence="11">
    <location>
        <begin position="1142"/>
        <end position="1168"/>
    </location>
</feature>
<dbReference type="GO" id="GO:0006325">
    <property type="term" value="P:chromatin organization"/>
    <property type="evidence" value="ECO:0007669"/>
    <property type="project" value="UniProtKB-KW"/>
</dbReference>
<gene>
    <name evidence="15" type="ORF">cyc_06790</name>
</gene>
<evidence type="ECO:0000256" key="10">
    <source>
        <dbReference type="PROSITE-ProRule" id="PRU00035"/>
    </source>
</evidence>
<reference evidence="15 16" key="1">
    <citation type="journal article" date="2016" name="BMC Genomics">
        <title>Comparative genomics reveals Cyclospora cayetanensis possesses coccidia-like metabolism and invasion components but unique surface antigens.</title>
        <authorList>
            <person name="Liu S."/>
            <person name="Wang L."/>
            <person name="Zheng H."/>
            <person name="Xu Z."/>
            <person name="Roellig D.M."/>
            <person name="Li N."/>
            <person name="Frace M.A."/>
            <person name="Tang K."/>
            <person name="Arrowood M.J."/>
            <person name="Moss D.M."/>
            <person name="Zhang L."/>
            <person name="Feng Y."/>
            <person name="Xiao L."/>
        </authorList>
    </citation>
    <scope>NUCLEOTIDE SEQUENCE [LARGE SCALE GENOMIC DNA]</scope>
    <source>
        <strain evidence="15 16">CHN_HEN01</strain>
    </source>
</reference>
<feature type="region of interest" description="Disordered" evidence="11">
    <location>
        <begin position="1659"/>
        <end position="1694"/>
    </location>
</feature>
<protein>
    <submittedName>
        <fullName evidence="15">Transcription regulatory protein</fullName>
    </submittedName>
</protein>
<dbReference type="PROSITE" id="PS51192">
    <property type="entry name" value="HELICASE_ATP_BIND_1"/>
    <property type="match status" value="1"/>
</dbReference>
<dbReference type="PROSITE" id="PS51194">
    <property type="entry name" value="HELICASE_CTER"/>
    <property type="match status" value="1"/>
</dbReference>
<feature type="compositionally biased region" description="Low complexity" evidence="11">
    <location>
        <begin position="1101"/>
        <end position="1122"/>
    </location>
</feature>
<dbReference type="SMART" id="SM00487">
    <property type="entry name" value="DEXDc"/>
    <property type="match status" value="1"/>
</dbReference>
<feature type="compositionally biased region" description="Basic and acidic residues" evidence="11">
    <location>
        <begin position="1015"/>
        <end position="1025"/>
    </location>
</feature>
<dbReference type="FunFam" id="3.40.50.10810:FF:000005">
    <property type="entry name" value="Photoperiod-independent early flowering 1"/>
    <property type="match status" value="1"/>
</dbReference>
<evidence type="ECO:0000256" key="2">
    <source>
        <dbReference type="ARBA" id="ARBA00022741"/>
    </source>
</evidence>
<dbReference type="InParanoid" id="A0A1D3CTV2"/>
<feature type="region of interest" description="Disordered" evidence="11">
    <location>
        <begin position="1236"/>
        <end position="1265"/>
    </location>
</feature>
<evidence type="ECO:0000313" key="15">
    <source>
        <dbReference type="EMBL" id="OEH74637.1"/>
    </source>
</evidence>
<evidence type="ECO:0000256" key="7">
    <source>
        <dbReference type="ARBA" id="ARBA00023117"/>
    </source>
</evidence>
<evidence type="ECO:0000259" key="14">
    <source>
        <dbReference type="PROSITE" id="PS51194"/>
    </source>
</evidence>
<dbReference type="GO" id="GO:0005524">
    <property type="term" value="F:ATP binding"/>
    <property type="evidence" value="ECO:0007669"/>
    <property type="project" value="UniProtKB-KW"/>
</dbReference>
<dbReference type="SUPFAM" id="SSF47370">
    <property type="entry name" value="Bromodomain"/>
    <property type="match status" value="1"/>
</dbReference>
<dbReference type="Gene3D" id="1.20.920.10">
    <property type="entry name" value="Bromodomain-like"/>
    <property type="match status" value="1"/>
</dbReference>
<dbReference type="GO" id="GO:0004386">
    <property type="term" value="F:helicase activity"/>
    <property type="evidence" value="ECO:0007669"/>
    <property type="project" value="UniProtKB-KW"/>
</dbReference>
<evidence type="ECO:0000256" key="6">
    <source>
        <dbReference type="ARBA" id="ARBA00022853"/>
    </source>
</evidence>
<dbReference type="InterPro" id="IPR049730">
    <property type="entry name" value="SNF2/RAD54-like_C"/>
</dbReference>
<feature type="compositionally biased region" description="Acidic residues" evidence="11">
    <location>
        <begin position="1508"/>
        <end position="1519"/>
    </location>
</feature>
<keyword evidence="6" id="KW-0156">Chromatin regulator</keyword>
<dbReference type="Pfam" id="PF00271">
    <property type="entry name" value="Helicase_C"/>
    <property type="match status" value="1"/>
</dbReference>
<dbReference type="InterPro" id="IPR014001">
    <property type="entry name" value="Helicase_ATP-bd"/>
</dbReference>
<evidence type="ECO:0000256" key="4">
    <source>
        <dbReference type="ARBA" id="ARBA00022806"/>
    </source>
</evidence>
<dbReference type="InterPro" id="IPR038718">
    <property type="entry name" value="SNF2-like_sf"/>
</dbReference>
<dbReference type="Proteomes" id="UP000095192">
    <property type="component" value="Unassembled WGS sequence"/>
</dbReference>
<dbReference type="PANTHER" id="PTHR10799">
    <property type="entry name" value="SNF2/RAD54 HELICASE FAMILY"/>
    <property type="match status" value="1"/>
</dbReference>
<keyword evidence="5" id="KW-0067">ATP-binding</keyword>
<dbReference type="SUPFAM" id="SSF52540">
    <property type="entry name" value="P-loop containing nucleoside triphosphate hydrolases"/>
    <property type="match status" value="2"/>
</dbReference>
<dbReference type="Pfam" id="PF00439">
    <property type="entry name" value="Bromodomain"/>
    <property type="match status" value="1"/>
</dbReference>
<dbReference type="GO" id="GO:0003677">
    <property type="term" value="F:DNA binding"/>
    <property type="evidence" value="ECO:0007669"/>
    <property type="project" value="UniProtKB-KW"/>
</dbReference>
<evidence type="ECO:0000256" key="8">
    <source>
        <dbReference type="ARBA" id="ARBA00023125"/>
    </source>
</evidence>
<feature type="compositionally biased region" description="Gly residues" evidence="11">
    <location>
        <begin position="1239"/>
        <end position="1252"/>
    </location>
</feature>
<dbReference type="VEuPathDB" id="ToxoDB:cyc_06790"/>
<feature type="compositionally biased region" description="Low complexity" evidence="11">
    <location>
        <begin position="69"/>
        <end position="82"/>
    </location>
</feature>
<keyword evidence="3" id="KW-0378">Hydrolase</keyword>
<evidence type="ECO:0000256" key="5">
    <source>
        <dbReference type="ARBA" id="ARBA00022840"/>
    </source>
</evidence>
<keyword evidence="2" id="KW-0547">Nucleotide-binding</keyword>
<dbReference type="CDD" id="cd18793">
    <property type="entry name" value="SF2_C_SNF"/>
    <property type="match status" value="1"/>
</dbReference>
<keyword evidence="9" id="KW-0539">Nucleus</keyword>
<sequence>MTLRDARVRVLLVMLRSDSSGVVSGETRKDSKREDAGDAPIGAGDAPMGAGSCSGDGVGGAVAENGMLASDAESASGEASSSSEEEFWGVGGLERPKDEGDSCSMQERARLSRLQRRLLLLAPFQKQVREQVAVQRLTEVPTQLPPLQHLPVLKRKKMAAVDGGEGSAGCGHPLHPTDCGCPGGAAFAAQMRKERLDALRKHDEAGYLKLLQETKNERLLQLVRQTEGYMQQIGSLVVEQREREGISTEEEAEGAAEEASGSLSSSFLFSKERYYRITHSQREKVTELPSCLKGGTLRSYQMEGLNWLVSLHNNGLNGILADCMGLGKTVQTVSFLAYLYEKKGVRNPHLILAPLSTLHGNWRLEFKKWWPSLRIVVYEGAKDVRKALRSRIVSGVRVEGSGQETQRFLEPLFDVLLTTDAFVLRDKSFLKKIQWEYLIVDEAHRLKNPNSKLVQTLNSGFFIRRRTPLQNDIVEVWALLNFLMPSIFNAKLNFEQWMNVPLGGAPLGGPGATGEDQPHAITVTEEEKLLIVDRLHKVLRPFLLRREKAEVADELPSKQEEIVWCPLSGIQRILYRIIEESPMGHNRMVQLRKVCNHPFLFCFSSFTPDESLVRCCGKFAMLDVLLPALKAAQHRVLVFSQMTKLLDLLEAYLSLRGYRYLRLDGGTSSEERQTRLALYNQENSPYFLFILSTKAGGLGVNLQSADTVIIFDSDWNPQNDEQAQSRAHRIGQKREVLTIRFVTPSSVEEQILHSAELKLDKDALVIKSGMYNGELQDRESERQEQVREILRRRKQLEANLTRPFDFAILKNQLSRNPEESRVFEVLQRIRQLLHLPGLIYGEAVPPCLFRWSKTVERSQVVQHGQRESSIPSEPTVFSLLPACLSLVPLRFLRLALSALWPEHMVCCAWALSACRLQIELVQNTAQAAQDWKLGYSLSDFWSTQRKKKMPSGSVLHLQLVGSSNNAPLSLFPAASTTTPTAGSDYSQQARLGDLSLQQQQAAQAQELLQPQSLQDHQEDKQRDGQPEQQQQRVQQPFECAVAPLAGAGVSSFAELSTPHAATEASGAGAADVGVEKGPASVLDRGTRSEEESRTANSGLVSPSGGVALAAGSGSARTGAASASPACGGALVEAIASTLEAGVQGDAAPPEARGDERNSASRAAANAEEAVSGADTAAAAPIAEAADAGFSDLTITPTPATSDIASSVAAATGGERAAAAVVIDSAADAADRLSLRGSAATGGAGGSRAGVPGGSEDFEDPWGCGEGLEGDTAGASAVCLADPQRWKTLLNGAISQALTEAIQDPRFSAFVELPSLAVYKDYYERVPKPVCLLQIRKFSDKQEFTSLNKLEKYLTRLAENARAYNGQESPLFLRALECIGSVLMRSRVNACIAFHSLHNPTQGERMHRLFQVYRSCWDSTASTPLPAHVGLPPRGDADLIAEGCFVLLQELLYFANAVPPAVYTHAATEKGVVLLLLLLLLLFSLWRVGTSADAESTGPGGASLSGELMEGEAEADDDEVSAVSSQLSSTVRSVGSYSRSVTSSVLQPSRGSAANSYYDSYSKKQRRAAVREAEAASAVAAYPFASVAPSGPPSLGSSAIQTAPGVYQDADPAACGFSQSQQPPTPFGGASSSLSGVAMWPPLMQQQFPATPQGVVSLGAEGLSHEKKGKRDRKGKAGKAKKKERDSSPSFHPAQQQMDYMPAPAAPQIVEGTPQRPQGMKPLRIRLSFGAQQQQQPVSAAVPHQLPMQQTQPVYTYPEPHDPQQPTQQQPMQQQPVQQHSFYAQPPYPPAATDDPHPGLLTAAFRSIDISYLGECNGENDDVNMRHQID</sequence>
<name>A0A1D3CTV2_9EIME</name>
<dbReference type="InterPro" id="IPR000330">
    <property type="entry name" value="SNF2_N"/>
</dbReference>
<feature type="region of interest" description="Disordered" evidence="11">
    <location>
        <begin position="1064"/>
        <end position="1122"/>
    </location>
</feature>
<keyword evidence="4" id="KW-0347">Helicase</keyword>